<dbReference type="RefSeq" id="WP_067599605.1">
    <property type="nucleotide sequence ID" value="NZ_CP015963.1"/>
</dbReference>
<dbReference type="Proteomes" id="UP000320547">
    <property type="component" value="Unassembled WGS sequence"/>
</dbReference>
<comment type="caution">
    <text evidence="2">The sequence shown here is derived from an EMBL/GenBank/DDBJ whole genome shotgun (WGS) entry which is preliminary data.</text>
</comment>
<name>A0A562UWX1_9SPHN</name>
<accession>A0A562UWX1</accession>
<dbReference type="STRING" id="476157.GCA_001663155_01615"/>
<dbReference type="InterPro" id="IPR028087">
    <property type="entry name" value="Tad_N"/>
</dbReference>
<dbReference type="EMBL" id="VLLK01000001">
    <property type="protein sequence ID" value="TWJ10083.1"/>
    <property type="molecule type" value="Genomic_DNA"/>
</dbReference>
<proteinExistence type="predicted"/>
<dbReference type="AlphaFoldDB" id="A0A562UWX1"/>
<dbReference type="Pfam" id="PF13400">
    <property type="entry name" value="Tad"/>
    <property type="match status" value="1"/>
</dbReference>
<dbReference type="OrthoDB" id="7418984at2"/>
<gene>
    <name evidence="2" type="ORF">JN10_1741</name>
</gene>
<evidence type="ECO:0000259" key="1">
    <source>
        <dbReference type="Pfam" id="PF13400"/>
    </source>
</evidence>
<sequence>MGVLRKFSRKLCRSKSGNAAILVGLGMPALMGGAGLAVDTAQWYLWQRELQFAADQAALAAAWSRGNGDTTNAYITRADQEFSDNLSITGSKGASHTAALADYDGGTQNSVVVTAEVTANLPFAGFVMGRSATIRVNAQATWETIAEWRACLLALDKTQSKGLWFNGGPTVNAACGIGALSNNNRAIEISGSSGTYDVGSVATAGKIVDEHGGFANATKAENVEDLYDPFESLTPPDNPTPRTLTCATSSVTYTANEQTVVSVSYDYFIGRNARQAVAYGEFIDAKADETNTSQLNGQTYTTLPVDESSTIVSDLYQVAGSGPDKVYEQATTTTTITYNVTGNVSTSGEANLLPGTYSDFDLSCDTTLASGIYVIDGGDLDVNAQYSLKGSGVMFVLKNGAGLKINGGADIELTAMTVNELIAAGVAADDAEDLAGMLIFEDPNSRGSNSNMINGNASTFLNGVIYTPNSDIEMAGTAGANSECLMVAAKRINISGTADLSSFCESGFDEDNLKVFGSGGTRVRLVA</sequence>
<protein>
    <submittedName>
        <fullName evidence="2">Putative Flp pilus-assembly TadE/G-like protein</fullName>
    </submittedName>
</protein>
<feature type="domain" description="Putative Flp pilus-assembly TadG-like N-terminal" evidence="1">
    <location>
        <begin position="17"/>
        <end position="63"/>
    </location>
</feature>
<evidence type="ECO:0000313" key="2">
    <source>
        <dbReference type="EMBL" id="TWJ10083.1"/>
    </source>
</evidence>
<evidence type="ECO:0000313" key="3">
    <source>
        <dbReference type="Proteomes" id="UP000320547"/>
    </source>
</evidence>
<organism evidence="2 3">
    <name type="scientific">Altererythrobacter ishigakiensis</name>
    <dbReference type="NCBI Taxonomy" id="476157"/>
    <lineage>
        <taxon>Bacteria</taxon>
        <taxon>Pseudomonadati</taxon>
        <taxon>Pseudomonadota</taxon>
        <taxon>Alphaproteobacteria</taxon>
        <taxon>Sphingomonadales</taxon>
        <taxon>Erythrobacteraceae</taxon>
        <taxon>Altererythrobacter</taxon>
    </lineage>
</organism>
<reference evidence="2 3" key="1">
    <citation type="submission" date="2019-07" db="EMBL/GenBank/DDBJ databases">
        <title>Genomic Encyclopedia of Archaeal and Bacterial Type Strains, Phase II (KMG-II): from individual species to whole genera.</title>
        <authorList>
            <person name="Goeker M."/>
        </authorList>
    </citation>
    <scope>NUCLEOTIDE SEQUENCE [LARGE SCALE GENOMIC DNA]</scope>
    <source>
        <strain evidence="2 3">ATCC BAA-2084</strain>
    </source>
</reference>
<keyword evidence="3" id="KW-1185">Reference proteome</keyword>